<dbReference type="GO" id="GO:0004020">
    <property type="term" value="F:adenylylsulfate kinase activity"/>
    <property type="evidence" value="ECO:0007669"/>
    <property type="project" value="UniProtKB-EC"/>
</dbReference>
<keyword evidence="1" id="KW-0418">Kinase</keyword>
<keyword evidence="2" id="KW-1185">Reference proteome</keyword>
<organism evidence="1 2">
    <name type="scientific">Paenibacillus protaetiae</name>
    <dbReference type="NCBI Taxonomy" id="2509456"/>
    <lineage>
        <taxon>Bacteria</taxon>
        <taxon>Bacillati</taxon>
        <taxon>Bacillota</taxon>
        <taxon>Bacilli</taxon>
        <taxon>Bacillales</taxon>
        <taxon>Paenibacillaceae</taxon>
        <taxon>Paenibacillus</taxon>
    </lineage>
</organism>
<dbReference type="EC" id="2.7.1.25" evidence="1"/>
<dbReference type="Pfam" id="PF13671">
    <property type="entry name" value="AAA_33"/>
    <property type="match status" value="1"/>
</dbReference>
<dbReference type="SUPFAM" id="SSF52540">
    <property type="entry name" value="P-loop containing nucleoside triphosphate hydrolases"/>
    <property type="match status" value="1"/>
</dbReference>
<keyword evidence="1" id="KW-0808">Transferase</keyword>
<reference evidence="1 2" key="1">
    <citation type="submission" date="2019-01" db="EMBL/GenBank/DDBJ databases">
        <title>Genome sequencing of strain FW100M-2.</title>
        <authorList>
            <person name="Heo J."/>
            <person name="Kim S.-J."/>
            <person name="Kim J.-S."/>
            <person name="Hong S.-B."/>
            <person name="Kwon S.-W."/>
        </authorList>
    </citation>
    <scope>NUCLEOTIDE SEQUENCE [LARGE SCALE GENOMIC DNA]</scope>
    <source>
        <strain evidence="1 2">FW100M-2</strain>
    </source>
</reference>
<evidence type="ECO:0000313" key="1">
    <source>
        <dbReference type="EMBL" id="QAY65825.1"/>
    </source>
</evidence>
<dbReference type="PANTHER" id="PTHR37807:SF3">
    <property type="entry name" value="OS07G0160300 PROTEIN"/>
    <property type="match status" value="1"/>
</dbReference>
<dbReference type="PANTHER" id="PTHR37807">
    <property type="entry name" value="OS07G0160300 PROTEIN"/>
    <property type="match status" value="1"/>
</dbReference>
<protein>
    <submittedName>
        <fullName evidence="1">Adenylyl-sulfate kinase</fullName>
        <ecNumber evidence="1">2.7.1.25</ecNumber>
    </submittedName>
</protein>
<dbReference type="AlphaFoldDB" id="A0A4P6ETP4"/>
<proteinExistence type="predicted"/>
<dbReference type="Proteomes" id="UP000293568">
    <property type="component" value="Chromosome"/>
</dbReference>
<sequence>MLYIFSGLPGTGKSTLSAALAAQIKAVYLRVDAVEQAMRDIGMKADGPEGYYVCYALAAQNLRLGLDVIADTVNPIRITREAWRGVAASAGAPFAEIEVVCTDVCEHKQRVETRTADIPGLVLPTWEEVINRHYEEWDRDRIKMDTAHKTAAETLTELCGQLHRYRMDEKERI</sequence>
<dbReference type="InterPro" id="IPR027417">
    <property type="entry name" value="P-loop_NTPase"/>
</dbReference>
<evidence type="ECO:0000313" key="2">
    <source>
        <dbReference type="Proteomes" id="UP000293568"/>
    </source>
</evidence>
<dbReference type="OrthoDB" id="3819922at2"/>
<dbReference type="Gene3D" id="3.40.50.300">
    <property type="entry name" value="P-loop containing nucleotide triphosphate hydrolases"/>
    <property type="match status" value="1"/>
</dbReference>
<dbReference type="EMBL" id="CP035492">
    <property type="protein sequence ID" value="QAY65825.1"/>
    <property type="molecule type" value="Genomic_DNA"/>
</dbReference>
<accession>A0A4P6ETP4</accession>
<name>A0A4P6ETP4_9BACL</name>
<dbReference type="RefSeq" id="WP_129438757.1">
    <property type="nucleotide sequence ID" value="NZ_CP035492.1"/>
</dbReference>
<dbReference type="KEGG" id="pprt:ET464_04930"/>
<gene>
    <name evidence="1" type="ORF">ET464_04930</name>
</gene>